<accession>A0A3A4NYU3</accession>
<evidence type="ECO:0000256" key="1">
    <source>
        <dbReference type="ARBA" id="ARBA00022630"/>
    </source>
</evidence>
<protein>
    <submittedName>
        <fullName evidence="4">Flavodoxin family protein</fullName>
    </submittedName>
</protein>
<evidence type="ECO:0000313" key="4">
    <source>
        <dbReference type="EMBL" id="RJP24029.1"/>
    </source>
</evidence>
<dbReference type="EMBL" id="QZKU01000041">
    <property type="protein sequence ID" value="RJP24029.1"/>
    <property type="molecule type" value="Genomic_DNA"/>
</dbReference>
<evidence type="ECO:0000313" key="5">
    <source>
        <dbReference type="Proteomes" id="UP000265882"/>
    </source>
</evidence>
<evidence type="ECO:0000256" key="2">
    <source>
        <dbReference type="ARBA" id="ARBA00022643"/>
    </source>
</evidence>
<dbReference type="PANTHER" id="PTHR43278:SF2">
    <property type="entry name" value="IRON-SULFUR FLAVOPROTEIN"/>
    <property type="match status" value="1"/>
</dbReference>
<organism evidence="4 5">
    <name type="scientific">Abyssobacteria bacterium (strain SURF_5)</name>
    <dbReference type="NCBI Taxonomy" id="2093360"/>
    <lineage>
        <taxon>Bacteria</taxon>
        <taxon>Pseudomonadati</taxon>
        <taxon>Candidatus Hydrogenedentota</taxon>
        <taxon>Candidatus Abyssobacteria</taxon>
    </lineage>
</organism>
<evidence type="ECO:0000259" key="3">
    <source>
        <dbReference type="Pfam" id="PF03358"/>
    </source>
</evidence>
<gene>
    <name evidence="4" type="ORF">C4520_04870</name>
</gene>
<dbReference type="InterPro" id="IPR005025">
    <property type="entry name" value="FMN_Rdtase-like_dom"/>
</dbReference>
<dbReference type="Gene3D" id="3.40.50.360">
    <property type="match status" value="1"/>
</dbReference>
<keyword evidence="2" id="KW-0288">FMN</keyword>
<reference evidence="4 5" key="1">
    <citation type="journal article" date="2017" name="ISME J.">
        <title>Energy and carbon metabolisms in a deep terrestrial subsurface fluid microbial community.</title>
        <authorList>
            <person name="Momper L."/>
            <person name="Jungbluth S.P."/>
            <person name="Lee M.D."/>
            <person name="Amend J.P."/>
        </authorList>
    </citation>
    <scope>NUCLEOTIDE SEQUENCE [LARGE SCALE GENOMIC DNA]</scope>
    <source>
        <strain evidence="4">SURF_5</strain>
    </source>
</reference>
<dbReference type="AlphaFoldDB" id="A0A3A4NYU3"/>
<dbReference type="SUPFAM" id="SSF52218">
    <property type="entry name" value="Flavoproteins"/>
    <property type="match status" value="1"/>
</dbReference>
<keyword evidence="1" id="KW-0285">Flavoprotein</keyword>
<comment type="caution">
    <text evidence="4">The sequence shown here is derived from an EMBL/GenBank/DDBJ whole genome shotgun (WGS) entry which is preliminary data.</text>
</comment>
<sequence length="196" mass="21262">MKVIGFNGSPRRKANTATLVAAVLKGAAARGVETRMVNLNELNMKGCQGCGACKKHPGKCFQKDDLSPLLEELKEVDAIVLGSPIYWFRVSAQLKMLIDRFYCYMGEEVDEKTGEMSSFFTFPGGKKFAIITSQGDENPELYQQTLDWLNIVVTIMGSASTEFITHVGSENAVDSALKNAELIARAEAAGAALVST</sequence>
<proteinExistence type="predicted"/>
<name>A0A3A4NYU3_ABYX5</name>
<dbReference type="Pfam" id="PF03358">
    <property type="entry name" value="FMN_red"/>
    <property type="match status" value="1"/>
</dbReference>
<dbReference type="InterPro" id="IPR051796">
    <property type="entry name" value="ISF_SsuE-like"/>
</dbReference>
<dbReference type="Proteomes" id="UP000265882">
    <property type="component" value="Unassembled WGS sequence"/>
</dbReference>
<dbReference type="InterPro" id="IPR029039">
    <property type="entry name" value="Flavoprotein-like_sf"/>
</dbReference>
<dbReference type="PANTHER" id="PTHR43278">
    <property type="entry name" value="NAD(P)H-DEPENDENT FMN-CONTAINING OXIDOREDUCTASE YWQN-RELATED"/>
    <property type="match status" value="1"/>
</dbReference>
<dbReference type="GO" id="GO:0016491">
    <property type="term" value="F:oxidoreductase activity"/>
    <property type="evidence" value="ECO:0007669"/>
    <property type="project" value="InterPro"/>
</dbReference>
<feature type="domain" description="NADPH-dependent FMN reductase-like" evidence="3">
    <location>
        <begin position="1"/>
        <end position="114"/>
    </location>
</feature>